<evidence type="ECO:0000313" key="5">
    <source>
        <dbReference type="EMBL" id="MTV32475.1"/>
    </source>
</evidence>
<proteinExistence type="predicted"/>
<gene>
    <name evidence="5" type="ORF">GJ654_15930</name>
</gene>
<dbReference type="Pfam" id="PF11563">
    <property type="entry name" value="Protoglobin"/>
    <property type="match status" value="1"/>
</dbReference>
<dbReference type="PANTHER" id="PTHR32089">
    <property type="entry name" value="METHYL-ACCEPTING CHEMOTAXIS PROTEIN MCPB"/>
    <property type="match status" value="1"/>
</dbReference>
<dbReference type="InterPro" id="IPR044398">
    <property type="entry name" value="Globin-sensor_dom"/>
</dbReference>
<dbReference type="InterPro" id="IPR009050">
    <property type="entry name" value="Globin-like_sf"/>
</dbReference>
<dbReference type="GO" id="GO:0019825">
    <property type="term" value="F:oxygen binding"/>
    <property type="evidence" value="ECO:0007669"/>
    <property type="project" value="InterPro"/>
</dbReference>
<dbReference type="SUPFAM" id="SSF46458">
    <property type="entry name" value="Globin-like"/>
    <property type="match status" value="1"/>
</dbReference>
<evidence type="ECO:0000256" key="3">
    <source>
        <dbReference type="SAM" id="MobiDB-lite"/>
    </source>
</evidence>
<name>A0A6N8DSH3_RHOAC</name>
<dbReference type="InterPro" id="IPR039379">
    <property type="entry name" value="Protoglobin_sensor_dom"/>
</dbReference>
<feature type="region of interest" description="Disordered" evidence="3">
    <location>
        <begin position="239"/>
        <end position="258"/>
    </location>
</feature>
<dbReference type="Pfam" id="PF00015">
    <property type="entry name" value="MCPsignal"/>
    <property type="match status" value="1"/>
</dbReference>
<dbReference type="Gene3D" id="2.40.10.220">
    <property type="entry name" value="predicted glycosyltransferase like domains"/>
    <property type="match status" value="1"/>
</dbReference>
<protein>
    <recommendedName>
        <fullName evidence="4">Methyl-accepting transducer domain-containing protein</fullName>
    </recommendedName>
</protein>
<dbReference type="EMBL" id="WNKS01000017">
    <property type="protein sequence ID" value="MTV32475.1"/>
    <property type="molecule type" value="Genomic_DNA"/>
</dbReference>
<dbReference type="GO" id="GO:0016020">
    <property type="term" value="C:membrane"/>
    <property type="evidence" value="ECO:0007669"/>
    <property type="project" value="InterPro"/>
</dbReference>
<dbReference type="Proteomes" id="UP000439113">
    <property type="component" value="Unassembled WGS sequence"/>
</dbReference>
<feature type="domain" description="Methyl-accepting transducer" evidence="4">
    <location>
        <begin position="192"/>
        <end position="421"/>
    </location>
</feature>
<dbReference type="SUPFAM" id="SSF58104">
    <property type="entry name" value="Methyl-accepting chemotaxis protein (MCP) signaling domain"/>
    <property type="match status" value="1"/>
</dbReference>
<dbReference type="InterPro" id="IPR004089">
    <property type="entry name" value="MCPsignal_dom"/>
</dbReference>
<evidence type="ECO:0000256" key="1">
    <source>
        <dbReference type="ARBA" id="ARBA00023224"/>
    </source>
</evidence>
<dbReference type="PANTHER" id="PTHR32089:SF112">
    <property type="entry name" value="LYSOZYME-LIKE PROTEIN-RELATED"/>
    <property type="match status" value="1"/>
</dbReference>
<dbReference type="Pfam" id="PF07238">
    <property type="entry name" value="PilZ"/>
    <property type="match status" value="1"/>
</dbReference>
<dbReference type="GO" id="GO:0035438">
    <property type="term" value="F:cyclic-di-GMP binding"/>
    <property type="evidence" value="ECO:0007669"/>
    <property type="project" value="InterPro"/>
</dbReference>
<dbReference type="InterPro" id="IPR009875">
    <property type="entry name" value="PilZ_domain"/>
</dbReference>
<dbReference type="CDD" id="cd01068">
    <property type="entry name" value="globin_sensor"/>
    <property type="match status" value="1"/>
</dbReference>
<organism evidence="5 6">
    <name type="scientific">Rhodoblastus acidophilus</name>
    <name type="common">Rhodopseudomonas acidophila</name>
    <dbReference type="NCBI Taxonomy" id="1074"/>
    <lineage>
        <taxon>Bacteria</taxon>
        <taxon>Pseudomonadati</taxon>
        <taxon>Pseudomonadota</taxon>
        <taxon>Alphaproteobacteria</taxon>
        <taxon>Hyphomicrobiales</taxon>
        <taxon>Rhodoblastaceae</taxon>
        <taxon>Rhodoblastus</taxon>
    </lineage>
</organism>
<dbReference type="GO" id="GO:0020037">
    <property type="term" value="F:heme binding"/>
    <property type="evidence" value="ECO:0007669"/>
    <property type="project" value="InterPro"/>
</dbReference>
<keyword evidence="1 2" id="KW-0807">Transducer</keyword>
<evidence type="ECO:0000259" key="4">
    <source>
        <dbReference type="PROSITE" id="PS50111"/>
    </source>
</evidence>
<dbReference type="Gene3D" id="1.10.287.950">
    <property type="entry name" value="Methyl-accepting chemotaxis protein"/>
    <property type="match status" value="1"/>
</dbReference>
<sequence length="717" mass="77521">MLSSASLPRFGLAMLSFSRLRAAGKVSSTGSGDAAPLEHAAARLVPQLGAVVEAYHQEFGQDPELALLTRKGVAAVKREQAEHWRDLLTAPADEAFKARARRIGVAYAKAGVSPRFYLQSYLFFFESLVERAGGESSETRRALARALFADMELALAAYVENAEDQMVQLSAQNMVKSVEEEVRVAHRTARSRASDLTEIVGELSRSMEELRRGFEMMEGSSRTNRDEIKSVASAVEALQGSSREVGDQAEETSRRASEAVAVSQEAARRMARLTETAGRVAEIVKMIAAISSQTNLLALNAAIEASRAGDAGRGFAVVAAEVKQLSQRTAIATKEISEQIAEIVAATDATSAALAQVGDMIGDMDGMARGVASHAAHQVAQLDEITVNARTAASNANNLSRSARMFTAGVIEIETIATNVQDFGAKVAGMLRSLTNRLTITVRGFLGVDGRRHPRVPVRLRIDVDCGERHNEISTLEISEGGCSLWIVGHAFEDGADIVLHIPEIGSVRGKTRGRDPDVAHIEFVELSAAQRDALAALVTREIDKDAPLRAIAARRRDLVREAMEQALARDEISLEDLFSTDYTPIPDTNPEQVATPSLELLERILPPILEAGLADDSRLAFCLAADRNGYIPVHNTIWSRPQGDDPVWNARHARNRRIFDDRAGLAAARNLHDVLVQSYPRDLGGGAVEMMKDISMPIAIGGRHWGALRIALPVGA</sequence>
<comment type="caution">
    <text evidence="5">The sequence shown here is derived from an EMBL/GenBank/DDBJ whole genome shotgun (WGS) entry which is preliminary data.</text>
</comment>
<dbReference type="Gene3D" id="1.10.490.10">
    <property type="entry name" value="Globins"/>
    <property type="match status" value="1"/>
</dbReference>
<accession>A0A6N8DSH3</accession>
<evidence type="ECO:0000256" key="2">
    <source>
        <dbReference type="PROSITE-ProRule" id="PRU00284"/>
    </source>
</evidence>
<dbReference type="GO" id="GO:0007165">
    <property type="term" value="P:signal transduction"/>
    <property type="evidence" value="ECO:0007669"/>
    <property type="project" value="UniProtKB-KW"/>
</dbReference>
<dbReference type="InterPro" id="IPR012292">
    <property type="entry name" value="Globin/Proto"/>
</dbReference>
<evidence type="ECO:0000313" key="6">
    <source>
        <dbReference type="Proteomes" id="UP000439113"/>
    </source>
</evidence>
<dbReference type="PROSITE" id="PS50111">
    <property type="entry name" value="CHEMOTAXIS_TRANSDUC_2"/>
    <property type="match status" value="1"/>
</dbReference>
<dbReference type="SMART" id="SM00283">
    <property type="entry name" value="MA"/>
    <property type="match status" value="1"/>
</dbReference>
<reference evidence="5 6" key="1">
    <citation type="submission" date="2019-11" db="EMBL/GenBank/DDBJ databases">
        <title>Whole-genome sequence of a Rhodoblastus acidophilus DSM 142.</title>
        <authorList>
            <person name="Kyndt J.A."/>
            <person name="Meyer T.E."/>
        </authorList>
    </citation>
    <scope>NUCLEOTIDE SEQUENCE [LARGE SCALE GENOMIC DNA]</scope>
    <source>
        <strain evidence="5 6">DSM 142</strain>
    </source>
</reference>
<dbReference type="OrthoDB" id="2489132at2"/>
<dbReference type="AlphaFoldDB" id="A0A6N8DSH3"/>